<accession>A0A518HFI6</accession>
<evidence type="ECO:0000313" key="2">
    <source>
        <dbReference type="Proteomes" id="UP000317835"/>
    </source>
</evidence>
<reference evidence="1 2" key="1">
    <citation type="submission" date="2019-02" db="EMBL/GenBank/DDBJ databases">
        <title>Deep-cultivation of Planctomycetes and their phenomic and genomic characterization uncovers novel biology.</title>
        <authorList>
            <person name="Wiegand S."/>
            <person name="Jogler M."/>
            <person name="Boedeker C."/>
            <person name="Pinto D."/>
            <person name="Vollmers J."/>
            <person name="Rivas-Marin E."/>
            <person name="Kohn T."/>
            <person name="Peeters S.H."/>
            <person name="Heuer A."/>
            <person name="Rast P."/>
            <person name="Oberbeckmann S."/>
            <person name="Bunk B."/>
            <person name="Jeske O."/>
            <person name="Meyerdierks A."/>
            <person name="Storesund J.E."/>
            <person name="Kallscheuer N."/>
            <person name="Luecker S."/>
            <person name="Lage O.M."/>
            <person name="Pohl T."/>
            <person name="Merkel B.J."/>
            <person name="Hornburger P."/>
            <person name="Mueller R.-W."/>
            <person name="Bruemmer F."/>
            <person name="Labrenz M."/>
            <person name="Spormann A.M."/>
            <person name="Op den Camp H."/>
            <person name="Overmann J."/>
            <person name="Amann R."/>
            <person name="Jetten M.S.M."/>
            <person name="Mascher T."/>
            <person name="Medema M.H."/>
            <person name="Devos D.P."/>
            <person name="Kaster A.-K."/>
            <person name="Ovreas L."/>
            <person name="Rohde M."/>
            <person name="Galperin M.Y."/>
            <person name="Jogler C."/>
        </authorList>
    </citation>
    <scope>NUCLEOTIDE SEQUENCE [LARGE SCALE GENOMIC DNA]</scope>
    <source>
        <strain evidence="1 2">ElP</strain>
        <plasmid evidence="2">pelp_4</plasmid>
    </source>
</reference>
<dbReference type="RefSeq" id="WP_145279825.1">
    <property type="nucleotide sequence ID" value="NZ_CP036430.1"/>
</dbReference>
<dbReference type="OrthoDB" id="9785139at2"/>
<organism evidence="1 2">
    <name type="scientific">Tautonia plasticadhaerens</name>
    <dbReference type="NCBI Taxonomy" id="2527974"/>
    <lineage>
        <taxon>Bacteria</taxon>
        <taxon>Pseudomonadati</taxon>
        <taxon>Planctomycetota</taxon>
        <taxon>Planctomycetia</taxon>
        <taxon>Isosphaerales</taxon>
        <taxon>Isosphaeraceae</taxon>
        <taxon>Tautonia</taxon>
    </lineage>
</organism>
<name>A0A518HFI6_9BACT</name>
<dbReference type="AlphaFoldDB" id="A0A518HFI6"/>
<proteinExistence type="predicted"/>
<geneLocation type="plasmid" evidence="2">
    <name>pelp_4</name>
</geneLocation>
<evidence type="ECO:0000313" key="1">
    <source>
        <dbReference type="EMBL" id="QDV39607.1"/>
    </source>
</evidence>
<sequence length="423" mass="45667">MSKRRSDAELLPSISSSYRRVAEHFDRAGDGPGIGPLDALLVSLYLDFRADRIAVADLASGATRGASTLLAATRRTVRLVRIPRDDDGSVSGWRAALRDSIAELEAPCPVEPIVPGVPGSASPGRIDCEVAIVHAGGLSRREFSDRLDEAGRIAGKGPVLVLGLGPTGRCDAVAELVSRSGDGGPSRLSLFRELGGILGESGVGVLADDPDAEATTLGRISAFFSGNFDFIRLVEGVCRAAVAASQLDESTRQKLVPGNSSGGIDMERALVLLAESGRERDALRRDVDLLLEQVWQHLDEPTRREIAPDDPGVGIDVDRAKFLLAESGRRRNELRGDVGNLLELVWRLRCDVDHLLELVWRLRQERDGLTRTIEETTLVAPTPSPSITRRAVRVWRRDGVGGLLRQIHRRARVAAGPRHAGGR</sequence>
<dbReference type="KEGG" id="tpla:ElP_75780"/>
<protein>
    <submittedName>
        <fullName evidence="1">Uncharacterized protein</fullName>
    </submittedName>
</protein>
<keyword evidence="1" id="KW-0614">Plasmid</keyword>
<gene>
    <name evidence="1" type="ORF">ElP_75780</name>
</gene>
<keyword evidence="2" id="KW-1185">Reference proteome</keyword>
<dbReference type="Proteomes" id="UP000317835">
    <property type="component" value="Plasmid pElP_4"/>
</dbReference>
<dbReference type="EMBL" id="CP036430">
    <property type="protein sequence ID" value="QDV39607.1"/>
    <property type="molecule type" value="Genomic_DNA"/>
</dbReference>